<reference evidence="5" key="1">
    <citation type="submission" date="2017-02" db="UniProtKB">
        <authorList>
            <consortium name="WormBaseParasite"/>
        </authorList>
    </citation>
    <scope>IDENTIFICATION</scope>
</reference>
<dbReference type="Proteomes" id="UP000046392">
    <property type="component" value="Unplaced"/>
</dbReference>
<keyword evidence="2" id="KW-0576">Peroxisome</keyword>
<dbReference type="InterPro" id="IPR051053">
    <property type="entry name" value="ECH/Chromodomain_protein"/>
</dbReference>
<dbReference type="GO" id="GO:0005777">
    <property type="term" value="C:peroxisome"/>
    <property type="evidence" value="ECO:0007669"/>
    <property type="project" value="UniProtKB-SubCell"/>
</dbReference>
<dbReference type="Gene3D" id="3.90.226.10">
    <property type="entry name" value="2-enoyl-CoA Hydratase, Chain A, domain 1"/>
    <property type="match status" value="1"/>
</dbReference>
<evidence type="ECO:0000313" key="5">
    <source>
        <dbReference type="WBParaSite" id="SPAL_0000005200.1"/>
    </source>
</evidence>
<keyword evidence="3" id="KW-0413">Isomerase</keyword>
<dbReference type="CDD" id="cd06558">
    <property type="entry name" value="crotonase-like"/>
    <property type="match status" value="1"/>
</dbReference>
<dbReference type="Pfam" id="PF00378">
    <property type="entry name" value="ECH_1"/>
    <property type="match status" value="1"/>
</dbReference>
<dbReference type="GO" id="GO:0004165">
    <property type="term" value="F:delta(3)-delta(2)-enoyl-CoA isomerase activity"/>
    <property type="evidence" value="ECO:0007669"/>
    <property type="project" value="UniProtKB-ARBA"/>
</dbReference>
<comment type="subcellular location">
    <subcellularLocation>
        <location evidence="1">Peroxisome</location>
    </subcellularLocation>
</comment>
<protein>
    <submittedName>
        <fullName evidence="5">Enoyl-CoA delta isomerase 2, mitochondrial</fullName>
    </submittedName>
</protein>
<dbReference type="WBParaSite" id="SPAL_0000005200.1">
    <property type="protein sequence ID" value="SPAL_0000005200.1"/>
    <property type="gene ID" value="SPAL_0000005200"/>
</dbReference>
<keyword evidence="4" id="KW-1185">Reference proteome</keyword>
<evidence type="ECO:0000256" key="3">
    <source>
        <dbReference type="ARBA" id="ARBA00023235"/>
    </source>
</evidence>
<dbReference type="STRING" id="174720.A0A0N5B1V1"/>
<proteinExistence type="predicted"/>
<dbReference type="PANTHER" id="PTHR43684">
    <property type="match status" value="1"/>
</dbReference>
<sequence>MVFIKPLLRLGFTYSKKFSVTYARSISSGNKIYTGPIKNPLYLQNWLDDYCKLQAYHNINDIYNYELLRSQLKDTDDDEFDFAVDLPNMKIERMSKAVVIKIEDSNNENTSIMDMYVGLTEALNYSLEDRASSITVITGKGQFFSNNNDISKKNLDDVDKFISVYMKFMHSLIDHDKPLIGLIKGPTVGIMAELLPLFDYVLASNDATFKTLAFENGFMPGGCSTFTFPALIGKQTSFDFLWKGRSITAMKAKSLGLVNAVVHNYYFEQIAKKKIRQFSKLDPTSLIVGKKLFRDNVREDLYKCLDVEKTSKRLLKTDDKLSGN</sequence>
<evidence type="ECO:0000256" key="2">
    <source>
        <dbReference type="ARBA" id="ARBA00023140"/>
    </source>
</evidence>
<dbReference type="SUPFAM" id="SSF52096">
    <property type="entry name" value="ClpP/crotonase"/>
    <property type="match status" value="1"/>
</dbReference>
<evidence type="ECO:0000256" key="1">
    <source>
        <dbReference type="ARBA" id="ARBA00004275"/>
    </source>
</evidence>
<accession>A0A0N5B1V1</accession>
<dbReference type="InterPro" id="IPR001753">
    <property type="entry name" value="Enoyl-CoA_hydra/iso"/>
</dbReference>
<dbReference type="AlphaFoldDB" id="A0A0N5B1V1"/>
<name>A0A0N5B1V1_STREA</name>
<dbReference type="InterPro" id="IPR029045">
    <property type="entry name" value="ClpP/crotonase-like_dom_sf"/>
</dbReference>
<evidence type="ECO:0000313" key="4">
    <source>
        <dbReference type="Proteomes" id="UP000046392"/>
    </source>
</evidence>
<organism evidence="4 5">
    <name type="scientific">Strongyloides papillosus</name>
    <name type="common">Intestinal threadworm</name>
    <dbReference type="NCBI Taxonomy" id="174720"/>
    <lineage>
        <taxon>Eukaryota</taxon>
        <taxon>Metazoa</taxon>
        <taxon>Ecdysozoa</taxon>
        <taxon>Nematoda</taxon>
        <taxon>Chromadorea</taxon>
        <taxon>Rhabditida</taxon>
        <taxon>Tylenchina</taxon>
        <taxon>Panagrolaimomorpha</taxon>
        <taxon>Strongyloidoidea</taxon>
        <taxon>Strongyloididae</taxon>
        <taxon>Strongyloides</taxon>
    </lineage>
</organism>
<dbReference type="PANTHER" id="PTHR43684:SF1">
    <property type="entry name" value="ENOYL-COA DELTA ISOMERASE 2"/>
    <property type="match status" value="1"/>
</dbReference>